<reference evidence="11" key="1">
    <citation type="submission" date="2023-07" db="EMBL/GenBank/DDBJ databases">
        <title>Bifidobacterium aquikefiriaerophilum sp. nov. and Bifidobacterium eccum sp. nov., isolated from water kefir.</title>
        <authorList>
            <person name="Breselge S."/>
            <person name="Bellassi P."/>
            <person name="Barcenilla C."/>
            <person name="Alvarez-Ordonez A."/>
            <person name="Morelli L."/>
            <person name="Cotter P.D."/>
        </authorList>
    </citation>
    <scope>NUCLEOTIDE SEQUENCE</scope>
    <source>
        <strain evidence="11">WK041_4_12</strain>
    </source>
</reference>
<dbReference type="PANTHER" id="PTHR20858">
    <property type="entry name" value="PHOSPHOMETHYLPYRIMIDINE KINASE"/>
    <property type="match status" value="1"/>
</dbReference>
<proteinExistence type="predicted"/>
<dbReference type="EMBL" id="CP129674">
    <property type="protein sequence ID" value="XDS43880.1"/>
    <property type="molecule type" value="Genomic_DNA"/>
</dbReference>
<evidence type="ECO:0000256" key="3">
    <source>
        <dbReference type="ARBA" id="ARBA00003848"/>
    </source>
</evidence>
<protein>
    <submittedName>
        <fullName evidence="11">Bifunctional hydroxymethylpyrimidine kinase/phosphomethylpyrimidine kinase</fullName>
        <ecNumber evidence="11">2.7.1.49</ecNumber>
        <ecNumber evidence="11">2.7.4.7</ecNumber>
    </submittedName>
</protein>
<keyword evidence="6" id="KW-0547">Nucleotide-binding</keyword>
<comment type="function">
    <text evidence="3">Catalyzes the phosphorylation of hydroxymethylpyrimidine phosphate (HMP-P) to HMP-PP, and of HMP to HMP-P.</text>
</comment>
<evidence type="ECO:0000256" key="9">
    <source>
        <dbReference type="ARBA" id="ARBA00022977"/>
    </source>
</evidence>
<dbReference type="EC" id="2.7.4.7" evidence="11"/>
<evidence type="ECO:0000256" key="8">
    <source>
        <dbReference type="ARBA" id="ARBA00022840"/>
    </source>
</evidence>
<comment type="pathway">
    <text evidence="4">Cofactor biosynthesis; thiamine diphosphate biosynthesis; 4-amino-2-methyl-5-diphosphomethylpyrimidine from 5-amino-1-(5-phospho-D-ribosyl)imidazole: step 3/3.</text>
</comment>
<evidence type="ECO:0000313" key="11">
    <source>
        <dbReference type="EMBL" id="XDS43880.1"/>
    </source>
</evidence>
<evidence type="ECO:0000256" key="5">
    <source>
        <dbReference type="ARBA" id="ARBA00022679"/>
    </source>
</evidence>
<dbReference type="GO" id="GO:0005829">
    <property type="term" value="C:cytosol"/>
    <property type="evidence" value="ECO:0007669"/>
    <property type="project" value="TreeGrafter"/>
</dbReference>
<evidence type="ECO:0000256" key="7">
    <source>
        <dbReference type="ARBA" id="ARBA00022777"/>
    </source>
</evidence>
<dbReference type="GO" id="GO:0008902">
    <property type="term" value="F:hydroxymethylpyrimidine kinase activity"/>
    <property type="evidence" value="ECO:0007669"/>
    <property type="project" value="UniProtKB-EC"/>
</dbReference>
<comment type="catalytic activity">
    <reaction evidence="1">
        <text>4-amino-5-hydroxymethyl-2-methylpyrimidine + ATP = 4-amino-2-methyl-5-(phosphooxymethyl)pyrimidine + ADP + H(+)</text>
        <dbReference type="Rhea" id="RHEA:23096"/>
        <dbReference type="ChEBI" id="CHEBI:15378"/>
        <dbReference type="ChEBI" id="CHEBI:16892"/>
        <dbReference type="ChEBI" id="CHEBI:30616"/>
        <dbReference type="ChEBI" id="CHEBI:58354"/>
        <dbReference type="ChEBI" id="CHEBI:456216"/>
        <dbReference type="EC" id="2.7.1.49"/>
    </reaction>
</comment>
<dbReference type="InterPro" id="IPR029056">
    <property type="entry name" value="Ribokinase-like"/>
</dbReference>
<organism evidence="11">
    <name type="scientific">Bifidobacterium aquikefiricola</name>
    <dbReference type="NCBI Taxonomy" id="3059038"/>
    <lineage>
        <taxon>Bacteria</taxon>
        <taxon>Bacillati</taxon>
        <taxon>Actinomycetota</taxon>
        <taxon>Actinomycetes</taxon>
        <taxon>Bifidobacteriales</taxon>
        <taxon>Bifidobacteriaceae</taxon>
        <taxon>Bifidobacterium</taxon>
    </lineage>
</organism>
<dbReference type="AlphaFoldDB" id="A0AB39U4T7"/>
<accession>A0AB39U4T7</accession>
<feature type="domain" description="Pyridoxamine kinase/Phosphomethylpyrimidine kinase" evidence="10">
    <location>
        <begin position="37"/>
        <end position="280"/>
    </location>
</feature>
<gene>
    <name evidence="11" type="primary">thiD</name>
    <name evidence="11" type="ORF">QN215_06240</name>
</gene>
<dbReference type="InterPro" id="IPR004399">
    <property type="entry name" value="HMP/HMP-P_kinase_dom"/>
</dbReference>
<dbReference type="RefSeq" id="WP_369343475.1">
    <property type="nucleotide sequence ID" value="NZ_CP129674.1"/>
</dbReference>
<evidence type="ECO:0000256" key="2">
    <source>
        <dbReference type="ARBA" id="ARBA00000565"/>
    </source>
</evidence>
<evidence type="ECO:0000256" key="1">
    <source>
        <dbReference type="ARBA" id="ARBA00000151"/>
    </source>
</evidence>
<dbReference type="NCBIfam" id="TIGR00097">
    <property type="entry name" value="HMP-P_kinase"/>
    <property type="match status" value="1"/>
</dbReference>
<dbReference type="PANTHER" id="PTHR20858:SF17">
    <property type="entry name" value="HYDROXYMETHYLPYRIMIDINE_PHOSPHOMETHYLPYRIMIDINE KINASE THI20-RELATED"/>
    <property type="match status" value="1"/>
</dbReference>
<dbReference type="FunFam" id="3.40.1190.20:FF:000003">
    <property type="entry name" value="Phosphomethylpyrimidine kinase ThiD"/>
    <property type="match status" value="1"/>
</dbReference>
<dbReference type="Gene3D" id="3.40.1190.20">
    <property type="match status" value="1"/>
</dbReference>
<keyword evidence="5 11" id="KW-0808">Transferase</keyword>
<dbReference type="Pfam" id="PF08543">
    <property type="entry name" value="Phos_pyr_kin"/>
    <property type="match status" value="1"/>
</dbReference>
<keyword evidence="9" id="KW-0784">Thiamine biosynthesis</keyword>
<comment type="catalytic activity">
    <reaction evidence="2">
        <text>4-amino-2-methyl-5-(phosphooxymethyl)pyrimidine + ATP = 4-amino-2-methyl-5-(diphosphooxymethyl)pyrimidine + ADP</text>
        <dbReference type="Rhea" id="RHEA:19893"/>
        <dbReference type="ChEBI" id="CHEBI:30616"/>
        <dbReference type="ChEBI" id="CHEBI:57841"/>
        <dbReference type="ChEBI" id="CHEBI:58354"/>
        <dbReference type="ChEBI" id="CHEBI:456216"/>
        <dbReference type="EC" id="2.7.4.7"/>
    </reaction>
</comment>
<dbReference type="SUPFAM" id="SSF53613">
    <property type="entry name" value="Ribokinase-like"/>
    <property type="match status" value="1"/>
</dbReference>
<keyword evidence="7 11" id="KW-0418">Kinase</keyword>
<dbReference type="InterPro" id="IPR013749">
    <property type="entry name" value="PM/HMP-P_kinase-1"/>
</dbReference>
<dbReference type="GO" id="GO:0005524">
    <property type="term" value="F:ATP binding"/>
    <property type="evidence" value="ECO:0007669"/>
    <property type="project" value="UniProtKB-KW"/>
</dbReference>
<evidence type="ECO:0000256" key="6">
    <source>
        <dbReference type="ARBA" id="ARBA00022741"/>
    </source>
</evidence>
<sequence>MVENTSEHTAIHDAATTNTATYEGTQLVPVLTIAGSDCSGGAGVQADIKTMSANGVFAESVITSVVAENTARVISVHNVDVNIIKDQIDAVFEDIPPKAVKIGMLDSAAIMHAVAEKLEQYQPEHVVIDPVMYAKNGDPLMDPSCVGSLIETIIPLADVLTPNIPEAERISGISIEGVDDQRKAAQIIQRMGCLSVLVKGGHASGDARDILFDGERFHEFTAPRIHTKNTHGTGCTYSSAIASQLALGYRRDQAIARAKRYVSMAIRHGLMLGNGNGPTNHFWDLYEHGLDDSVVGKNQTVR</sequence>
<dbReference type="GO" id="GO:0008972">
    <property type="term" value="F:phosphomethylpyrimidine kinase activity"/>
    <property type="evidence" value="ECO:0007669"/>
    <property type="project" value="UniProtKB-EC"/>
</dbReference>
<evidence type="ECO:0000256" key="4">
    <source>
        <dbReference type="ARBA" id="ARBA00004769"/>
    </source>
</evidence>
<name>A0AB39U4T7_9BIFI</name>
<keyword evidence="8" id="KW-0067">ATP-binding</keyword>
<dbReference type="EC" id="2.7.1.49" evidence="11"/>
<dbReference type="KEGG" id="baqk:QN215_06240"/>
<dbReference type="CDD" id="cd01169">
    <property type="entry name" value="HMPP_kinase"/>
    <property type="match status" value="1"/>
</dbReference>
<dbReference type="GO" id="GO:0009228">
    <property type="term" value="P:thiamine biosynthetic process"/>
    <property type="evidence" value="ECO:0007669"/>
    <property type="project" value="UniProtKB-KW"/>
</dbReference>
<evidence type="ECO:0000259" key="10">
    <source>
        <dbReference type="Pfam" id="PF08543"/>
    </source>
</evidence>